<name>A0A6H5HJ65_9HEMI</name>
<sequence>MRWSGSPGALRRTIIGYDGFCVPRTCLPAKVARPPLCVSSSRSCARQYNGPFGSRKQEKNQTMGGTKKLGASWHRILSILLSFEISDIHVPNIDEAV</sequence>
<dbReference type="Proteomes" id="UP000479000">
    <property type="component" value="Unassembled WGS sequence"/>
</dbReference>
<evidence type="ECO:0000313" key="1">
    <source>
        <dbReference type="EMBL" id="CAB0017483.1"/>
    </source>
</evidence>
<protein>
    <submittedName>
        <fullName evidence="1">Uncharacterized protein</fullName>
    </submittedName>
</protein>
<dbReference type="AlphaFoldDB" id="A0A6H5HJ65"/>
<evidence type="ECO:0000313" key="2">
    <source>
        <dbReference type="Proteomes" id="UP000479000"/>
    </source>
</evidence>
<accession>A0A6H5HJ65</accession>
<reference evidence="1 2" key="1">
    <citation type="submission" date="2020-02" db="EMBL/GenBank/DDBJ databases">
        <authorList>
            <person name="Ferguson B K."/>
        </authorList>
    </citation>
    <scope>NUCLEOTIDE SEQUENCE [LARGE SCALE GENOMIC DNA]</scope>
</reference>
<dbReference type="EMBL" id="CADCXU010031492">
    <property type="protein sequence ID" value="CAB0017483.1"/>
    <property type="molecule type" value="Genomic_DNA"/>
</dbReference>
<feature type="non-terminal residue" evidence="1">
    <location>
        <position position="97"/>
    </location>
</feature>
<proteinExistence type="predicted"/>
<organism evidence="1 2">
    <name type="scientific">Nesidiocoris tenuis</name>
    <dbReference type="NCBI Taxonomy" id="355587"/>
    <lineage>
        <taxon>Eukaryota</taxon>
        <taxon>Metazoa</taxon>
        <taxon>Ecdysozoa</taxon>
        <taxon>Arthropoda</taxon>
        <taxon>Hexapoda</taxon>
        <taxon>Insecta</taxon>
        <taxon>Pterygota</taxon>
        <taxon>Neoptera</taxon>
        <taxon>Paraneoptera</taxon>
        <taxon>Hemiptera</taxon>
        <taxon>Heteroptera</taxon>
        <taxon>Panheteroptera</taxon>
        <taxon>Cimicomorpha</taxon>
        <taxon>Miridae</taxon>
        <taxon>Dicyphina</taxon>
        <taxon>Nesidiocoris</taxon>
    </lineage>
</organism>
<keyword evidence="2" id="KW-1185">Reference proteome</keyword>
<gene>
    <name evidence="1" type="ORF">NTEN_LOCUS21489</name>
</gene>